<evidence type="ECO:0000256" key="10">
    <source>
        <dbReference type="ARBA" id="ARBA00023128"/>
    </source>
</evidence>
<comment type="subcellular location">
    <subcellularLocation>
        <location evidence="2">Cytoplasm</location>
        <location evidence="2">Perinuclear region</location>
    </subcellularLocation>
    <subcellularLocation>
        <location evidence="1">Mitochondrion</location>
    </subcellularLocation>
    <subcellularLocation>
        <location evidence="14">Nucleus</location>
    </subcellularLocation>
    <subcellularLocation>
        <location evidence="14">Cytoplasm</location>
    </subcellularLocation>
</comment>
<dbReference type="eggNOG" id="KOG1564">
    <property type="taxonomic scope" value="Eukaryota"/>
</dbReference>
<dbReference type="PIRSF" id="PIRSF005856">
    <property type="entry name" value="Rad51"/>
    <property type="match status" value="1"/>
</dbReference>
<evidence type="ECO:0000256" key="3">
    <source>
        <dbReference type="ARBA" id="ARBA00007095"/>
    </source>
</evidence>
<accession>H0VYI4</accession>
<keyword evidence="13 14" id="KW-0539">Nucleus</keyword>
<dbReference type="InterPro" id="IPR058766">
    <property type="entry name" value="HHH_XRCC3_RAD51B"/>
</dbReference>
<evidence type="ECO:0000259" key="15">
    <source>
        <dbReference type="PROSITE" id="PS50162"/>
    </source>
</evidence>
<dbReference type="OMA" id="WANQVTV"/>
<name>H0VYI4_CAVPO</name>
<organism evidence="16 17">
    <name type="scientific">Cavia porcellus</name>
    <name type="common">Guinea pig</name>
    <dbReference type="NCBI Taxonomy" id="10141"/>
    <lineage>
        <taxon>Eukaryota</taxon>
        <taxon>Metazoa</taxon>
        <taxon>Chordata</taxon>
        <taxon>Craniata</taxon>
        <taxon>Vertebrata</taxon>
        <taxon>Euteleostomi</taxon>
        <taxon>Mammalia</taxon>
        <taxon>Eutheria</taxon>
        <taxon>Euarchontoglires</taxon>
        <taxon>Glires</taxon>
        <taxon>Rodentia</taxon>
        <taxon>Hystricomorpha</taxon>
        <taxon>Caviidae</taxon>
        <taxon>Cavia</taxon>
    </lineage>
</organism>
<evidence type="ECO:0000256" key="12">
    <source>
        <dbReference type="ARBA" id="ARBA00023204"/>
    </source>
</evidence>
<dbReference type="VEuPathDB" id="HostDB:ENSCPOG00000022422"/>
<evidence type="ECO:0000313" key="17">
    <source>
        <dbReference type="Proteomes" id="UP000005447"/>
    </source>
</evidence>
<sequence length="338" mass="37350">MELDQLDLNPRVLAALKRAGLKSVKEVLRVSGPDLQRCTGLSSPDIQRLLTAAAMYLRGHCVLTVLQLYQQREHFPTQHQRLSLGCPWLDRFLGGGLPLDGITELAGRSSAGKTQLALQLCLAVQFPQQHGGLEAGAIYICTEDTFPSKRLRQLIAQQPRLRTDVPAEVIRNIRFGDQIFVEHAADVDTLLECVSRRVPMLLSRGMARLLVVDSVAAPFRCEFDGQASVTRARCLQSLGATLRRLSAAFQSPVLCVNQVTEAVEQPGPQEERLCPALGITWANQLLMRLMVDRVREEETTLGLCSRPARTLRVVFAPHLPPGSCSYTVNKEGGLPRMQ</sequence>
<keyword evidence="6" id="KW-0227">DNA damage</keyword>
<reference evidence="17" key="1">
    <citation type="journal article" date="2011" name="Nature">
        <title>A high-resolution map of human evolutionary constraint using 29 mammals.</title>
        <authorList>
            <person name="Lindblad-Toh K."/>
            <person name="Garber M."/>
            <person name="Zuk O."/>
            <person name="Lin M.F."/>
            <person name="Parker B.J."/>
            <person name="Washietl S."/>
            <person name="Kheradpour P."/>
            <person name="Ernst J."/>
            <person name="Jordan G."/>
            <person name="Mauceli E."/>
            <person name="Ward L.D."/>
            <person name="Lowe C.B."/>
            <person name="Holloway A.K."/>
            <person name="Clamp M."/>
            <person name="Gnerre S."/>
            <person name="Alfoldi J."/>
            <person name="Beal K."/>
            <person name="Chang J."/>
            <person name="Clawson H."/>
            <person name="Cuff J."/>
            <person name="Di Palma F."/>
            <person name="Fitzgerald S."/>
            <person name="Flicek P."/>
            <person name="Guttman M."/>
            <person name="Hubisz M.J."/>
            <person name="Jaffe D.B."/>
            <person name="Jungreis I."/>
            <person name="Kent W.J."/>
            <person name="Kostka D."/>
            <person name="Lara M."/>
            <person name="Martins A.L."/>
            <person name="Massingham T."/>
            <person name="Moltke I."/>
            <person name="Raney B.J."/>
            <person name="Rasmussen M.D."/>
            <person name="Robinson J."/>
            <person name="Stark A."/>
            <person name="Vilella A.J."/>
            <person name="Wen J."/>
            <person name="Xie X."/>
            <person name="Zody M.C."/>
            <person name="Baldwin J."/>
            <person name="Bloom T."/>
            <person name="Chin C.W."/>
            <person name="Heiman D."/>
            <person name="Nicol R."/>
            <person name="Nusbaum C."/>
            <person name="Young S."/>
            <person name="Wilkinson J."/>
            <person name="Worley K.C."/>
            <person name="Kovar C.L."/>
            <person name="Muzny D.M."/>
            <person name="Gibbs R.A."/>
            <person name="Cree A."/>
            <person name="Dihn H.H."/>
            <person name="Fowler G."/>
            <person name="Jhangiani S."/>
            <person name="Joshi V."/>
            <person name="Lee S."/>
            <person name="Lewis L.R."/>
            <person name="Nazareth L.V."/>
            <person name="Okwuonu G."/>
            <person name="Santibanez J."/>
            <person name="Warren W.C."/>
            <person name="Mardis E.R."/>
            <person name="Weinstock G.M."/>
            <person name="Wilson R.K."/>
            <person name="Delehaunty K."/>
            <person name="Dooling D."/>
            <person name="Fronik C."/>
            <person name="Fulton L."/>
            <person name="Fulton B."/>
            <person name="Graves T."/>
            <person name="Minx P."/>
            <person name="Sodergren E."/>
            <person name="Birney E."/>
            <person name="Margulies E.H."/>
            <person name="Herrero J."/>
            <person name="Green E.D."/>
            <person name="Haussler D."/>
            <person name="Siepel A."/>
            <person name="Goldman N."/>
            <person name="Pollard K.S."/>
            <person name="Pedersen J.S."/>
            <person name="Lander E.S."/>
            <person name="Kellis M."/>
        </authorList>
    </citation>
    <scope>NUCLEOTIDE SEQUENCE [LARGE SCALE GENOMIC DNA]</scope>
    <source>
        <strain evidence="17">2N</strain>
    </source>
</reference>
<evidence type="ECO:0000256" key="2">
    <source>
        <dbReference type="ARBA" id="ARBA00004556"/>
    </source>
</evidence>
<dbReference type="EMBL" id="AAKN02051990">
    <property type="status" value="NOT_ANNOTATED_CDS"/>
    <property type="molecule type" value="Genomic_DNA"/>
</dbReference>
<comment type="similarity">
    <text evidence="3 14">Belongs to the RecA family. RAD51 subfamily.</text>
</comment>
<dbReference type="InterPro" id="IPR016467">
    <property type="entry name" value="DNA_recomb/repair_RecA-like"/>
</dbReference>
<reference evidence="16" key="2">
    <citation type="submission" date="2025-08" db="UniProtKB">
        <authorList>
            <consortium name="Ensembl"/>
        </authorList>
    </citation>
    <scope>IDENTIFICATION</scope>
    <source>
        <strain evidence="16">2N</strain>
    </source>
</reference>
<dbReference type="GO" id="GO:0048471">
    <property type="term" value="C:perinuclear region of cytoplasm"/>
    <property type="evidence" value="ECO:0007669"/>
    <property type="project" value="UniProtKB-SubCell"/>
</dbReference>
<keyword evidence="17" id="KW-1185">Reference proteome</keyword>
<dbReference type="GO" id="GO:0140664">
    <property type="term" value="F:ATP-dependent DNA damage sensor activity"/>
    <property type="evidence" value="ECO:0007669"/>
    <property type="project" value="InterPro"/>
</dbReference>
<dbReference type="GO" id="GO:0005657">
    <property type="term" value="C:replication fork"/>
    <property type="evidence" value="ECO:0007669"/>
    <property type="project" value="Ensembl"/>
</dbReference>
<dbReference type="GeneTree" id="ENSGT00930000151053"/>
<keyword evidence="12" id="KW-0234">DNA repair</keyword>
<dbReference type="PROSITE" id="PS50162">
    <property type="entry name" value="RECA_2"/>
    <property type="match status" value="1"/>
</dbReference>
<dbReference type="PANTHER" id="PTHR46487">
    <property type="entry name" value="DNA REPAIR PROTEIN XRCC3"/>
    <property type="match status" value="1"/>
</dbReference>
<protein>
    <recommendedName>
        <fullName evidence="14">DNA repair protein</fullName>
    </recommendedName>
</protein>
<dbReference type="Gene3D" id="1.10.150.20">
    <property type="entry name" value="5' to 3' exonuclease, C-terminal subdomain"/>
    <property type="match status" value="1"/>
</dbReference>
<evidence type="ECO:0000256" key="8">
    <source>
        <dbReference type="ARBA" id="ARBA00022990"/>
    </source>
</evidence>
<dbReference type="InterPro" id="IPR020588">
    <property type="entry name" value="RecA_ATP-bd"/>
</dbReference>
<dbReference type="InterPro" id="IPR013632">
    <property type="entry name" value="Rad51_C"/>
</dbReference>
<evidence type="ECO:0000256" key="1">
    <source>
        <dbReference type="ARBA" id="ARBA00004173"/>
    </source>
</evidence>
<evidence type="ECO:0000256" key="9">
    <source>
        <dbReference type="ARBA" id="ARBA00023125"/>
    </source>
</evidence>
<dbReference type="GO" id="GO:0005654">
    <property type="term" value="C:nucleoplasm"/>
    <property type="evidence" value="ECO:0007669"/>
    <property type="project" value="Ensembl"/>
</dbReference>
<evidence type="ECO:0000313" key="16">
    <source>
        <dbReference type="Ensembl" id="ENSCPOP00000015766.2"/>
    </source>
</evidence>
<keyword evidence="11" id="KW-0233">DNA recombination</keyword>
<evidence type="ECO:0000256" key="7">
    <source>
        <dbReference type="ARBA" id="ARBA00022840"/>
    </source>
</evidence>
<evidence type="ECO:0000256" key="5">
    <source>
        <dbReference type="ARBA" id="ARBA00022741"/>
    </source>
</evidence>
<dbReference type="Gene3D" id="3.40.50.300">
    <property type="entry name" value="P-loop containing nucleotide triphosphate hydrolases"/>
    <property type="match status" value="1"/>
</dbReference>
<dbReference type="STRING" id="10141.ENSCPOP00000015766"/>
<dbReference type="GO" id="GO:0000722">
    <property type="term" value="P:telomere maintenance via recombination"/>
    <property type="evidence" value="ECO:0007669"/>
    <property type="project" value="Ensembl"/>
</dbReference>
<dbReference type="Pfam" id="PF08423">
    <property type="entry name" value="Rad51"/>
    <property type="match status" value="1"/>
</dbReference>
<dbReference type="FunFam" id="3.40.50.300:FF:001223">
    <property type="entry name" value="X-ray repair cross complementing 3"/>
    <property type="match status" value="1"/>
</dbReference>
<dbReference type="Ensembl" id="ENSCPOT00000024553.2">
    <property type="protein sequence ID" value="ENSCPOP00000015766.2"/>
    <property type="gene ID" value="ENSCPOG00000022422.2"/>
</dbReference>
<dbReference type="CDD" id="cd19491">
    <property type="entry name" value="XRCC3"/>
    <property type="match status" value="1"/>
</dbReference>
<dbReference type="GO" id="GO:0010824">
    <property type="term" value="P:regulation of centrosome duplication"/>
    <property type="evidence" value="ECO:0007669"/>
    <property type="project" value="Ensembl"/>
</dbReference>
<evidence type="ECO:0000256" key="14">
    <source>
        <dbReference type="PIRNR" id="PIRNR005856"/>
    </source>
</evidence>
<dbReference type="SUPFAM" id="SSF47789">
    <property type="entry name" value="C-terminal domain of RNA polymerase alpha subunit"/>
    <property type="match status" value="1"/>
</dbReference>
<dbReference type="AlphaFoldDB" id="H0VYI4"/>
<reference evidence="16" key="3">
    <citation type="submission" date="2025-09" db="UniProtKB">
        <authorList>
            <consortium name="Ensembl"/>
        </authorList>
    </citation>
    <scope>IDENTIFICATION</scope>
    <source>
        <strain evidence="16">2N</strain>
    </source>
</reference>
<dbReference type="GO" id="GO:0005524">
    <property type="term" value="F:ATP binding"/>
    <property type="evidence" value="ECO:0007669"/>
    <property type="project" value="UniProtKB-KW"/>
</dbReference>
<dbReference type="InterPro" id="IPR027417">
    <property type="entry name" value="P-loop_NTPase"/>
</dbReference>
<dbReference type="GO" id="GO:0071140">
    <property type="term" value="P:resolution of mitotic recombination intermediates"/>
    <property type="evidence" value="ECO:0007669"/>
    <property type="project" value="Ensembl"/>
</dbReference>
<evidence type="ECO:0000256" key="11">
    <source>
        <dbReference type="ARBA" id="ARBA00023172"/>
    </source>
</evidence>
<dbReference type="GO" id="GO:0090267">
    <property type="term" value="P:positive regulation of mitotic cell cycle spindle assembly checkpoint"/>
    <property type="evidence" value="ECO:0007669"/>
    <property type="project" value="Ensembl"/>
</dbReference>
<dbReference type="PANTHER" id="PTHR46487:SF1">
    <property type="entry name" value="DNA REPAIR PROTEIN XRCC3"/>
    <property type="match status" value="1"/>
</dbReference>
<dbReference type="SUPFAM" id="SSF52540">
    <property type="entry name" value="P-loop containing nucleoside triphosphate hydrolases"/>
    <property type="match status" value="1"/>
</dbReference>
<proteinExistence type="inferred from homology"/>
<keyword evidence="9" id="KW-0238">DNA-binding</keyword>
<evidence type="ECO:0000256" key="6">
    <source>
        <dbReference type="ARBA" id="ARBA00022763"/>
    </source>
</evidence>
<keyword evidence="10" id="KW-0496">Mitochondrion</keyword>
<dbReference type="GO" id="GO:0005739">
    <property type="term" value="C:mitochondrion"/>
    <property type="evidence" value="ECO:0007669"/>
    <property type="project" value="UniProtKB-SubCell"/>
</dbReference>
<keyword evidence="5" id="KW-0547">Nucleotide-binding</keyword>
<dbReference type="GO" id="GO:0000400">
    <property type="term" value="F:four-way junction DNA binding"/>
    <property type="evidence" value="ECO:0007669"/>
    <property type="project" value="Ensembl"/>
</dbReference>
<keyword evidence="8" id="KW-0007">Acetylation</keyword>
<dbReference type="GO" id="GO:0045003">
    <property type="term" value="P:double-strand break repair via synthesis-dependent strand annealing"/>
    <property type="evidence" value="ECO:0007669"/>
    <property type="project" value="TreeGrafter"/>
</dbReference>
<dbReference type="GO" id="GO:0036297">
    <property type="term" value="P:interstrand cross-link repair"/>
    <property type="evidence" value="ECO:0007669"/>
    <property type="project" value="Ensembl"/>
</dbReference>
<keyword evidence="7" id="KW-0067">ATP-binding</keyword>
<dbReference type="HOGENOM" id="CLU_041732_1_0_1"/>
<keyword evidence="4 14" id="KW-0963">Cytoplasm</keyword>
<dbReference type="GO" id="GO:0008821">
    <property type="term" value="F:crossover junction DNA endonuclease activity"/>
    <property type="evidence" value="ECO:0007669"/>
    <property type="project" value="Ensembl"/>
</dbReference>
<dbReference type="InParanoid" id="H0VYI4"/>
<dbReference type="GO" id="GO:0033065">
    <property type="term" value="C:Rad51C-XRCC3 complex"/>
    <property type="evidence" value="ECO:0007669"/>
    <property type="project" value="Ensembl"/>
</dbReference>
<dbReference type="InterPro" id="IPR047348">
    <property type="entry name" value="XRCC3-like_C"/>
</dbReference>
<dbReference type="Pfam" id="PF26169">
    <property type="entry name" value="HHH_XRCC3_RpoA"/>
    <property type="match status" value="1"/>
</dbReference>
<dbReference type="Proteomes" id="UP000005447">
    <property type="component" value="Unassembled WGS sequence"/>
</dbReference>
<feature type="domain" description="RecA family profile 1" evidence="15">
    <location>
        <begin position="78"/>
        <end position="259"/>
    </location>
</feature>
<dbReference type="Bgee" id="ENSCPOG00000022422">
    <property type="expression patterns" value="Expressed in testis and 13 other cell types or tissues"/>
</dbReference>
<dbReference type="FunCoup" id="H0VYI4">
    <property type="interactions" value="2460"/>
</dbReference>
<dbReference type="GO" id="GO:0090656">
    <property type="term" value="P:t-circle formation"/>
    <property type="evidence" value="ECO:0007669"/>
    <property type="project" value="Ensembl"/>
</dbReference>
<dbReference type="GO" id="GO:0005829">
    <property type="term" value="C:cytosol"/>
    <property type="evidence" value="ECO:0007669"/>
    <property type="project" value="Ensembl"/>
</dbReference>
<evidence type="ECO:0000256" key="13">
    <source>
        <dbReference type="ARBA" id="ARBA00023242"/>
    </source>
</evidence>
<evidence type="ECO:0000256" key="4">
    <source>
        <dbReference type="ARBA" id="ARBA00022490"/>
    </source>
</evidence>
<gene>
    <name evidence="16" type="primary">XRCC3</name>
</gene>
<comment type="function">
    <text evidence="14">Involved in the homologous recombination repair (HRR) pathway of double-stranded DNA, thought to repair chromosomal fragmentation, translocations and deletions.</text>
</comment>